<reference evidence="2 3" key="1">
    <citation type="submission" date="2018-12" db="EMBL/GenBank/DDBJ databases">
        <title>Complete genome sequence of Flaviflexus sp. H23T48.</title>
        <authorList>
            <person name="Bae J.-W."/>
            <person name="Lee J.-Y."/>
        </authorList>
    </citation>
    <scope>NUCLEOTIDE SEQUENCE [LARGE SCALE GENOMIC DNA]</scope>
    <source>
        <strain evidence="2 3">H23T48</strain>
    </source>
</reference>
<dbReference type="AlphaFoldDB" id="A0A3Q9G8U1"/>
<feature type="transmembrane region" description="Helical" evidence="1">
    <location>
        <begin position="25"/>
        <end position="46"/>
    </location>
</feature>
<dbReference type="RefSeq" id="WP_126704616.1">
    <property type="nucleotide sequence ID" value="NZ_CP034593.1"/>
</dbReference>
<keyword evidence="1" id="KW-1133">Transmembrane helix</keyword>
<dbReference type="EMBL" id="CP034593">
    <property type="protein sequence ID" value="AZQ77813.1"/>
    <property type="molecule type" value="Genomic_DNA"/>
</dbReference>
<gene>
    <name evidence="2" type="ORF">EJ997_11145</name>
</gene>
<evidence type="ECO:0000313" key="2">
    <source>
        <dbReference type="EMBL" id="AZQ77813.1"/>
    </source>
</evidence>
<organism evidence="2 3">
    <name type="scientific">Flaviflexus ciconiae</name>
    <dbReference type="NCBI Taxonomy" id="2496867"/>
    <lineage>
        <taxon>Bacteria</taxon>
        <taxon>Bacillati</taxon>
        <taxon>Actinomycetota</taxon>
        <taxon>Actinomycetes</taxon>
        <taxon>Actinomycetales</taxon>
        <taxon>Actinomycetaceae</taxon>
        <taxon>Flaviflexus</taxon>
    </lineage>
</organism>
<accession>A0A3Q9G8U1</accession>
<dbReference type="Proteomes" id="UP000280344">
    <property type="component" value="Chromosome"/>
</dbReference>
<keyword evidence="1" id="KW-0812">Transmembrane</keyword>
<evidence type="ECO:0000256" key="1">
    <source>
        <dbReference type="SAM" id="Phobius"/>
    </source>
</evidence>
<protein>
    <submittedName>
        <fullName evidence="2">Uncharacterized protein</fullName>
    </submittedName>
</protein>
<evidence type="ECO:0000313" key="3">
    <source>
        <dbReference type="Proteomes" id="UP000280344"/>
    </source>
</evidence>
<name>A0A3Q9G8U1_9ACTO</name>
<sequence>MGSHFPFAIVNGILRDDVLDGLGDFAPPLSGVILSAIILVIALFLIPKIEDCRPRDYVFFGII</sequence>
<dbReference type="KEGG" id="flh:EJ997_11145"/>
<keyword evidence="1" id="KW-0472">Membrane</keyword>
<proteinExistence type="predicted"/>
<keyword evidence="3" id="KW-1185">Reference proteome</keyword>